<geneLocation type="plasmid" evidence="3 4">
    <name>punmamed2</name>
</geneLocation>
<dbReference type="InterPro" id="IPR004830">
    <property type="entry name" value="LRR_variant"/>
</dbReference>
<reference evidence="2" key="3">
    <citation type="journal article" date="2024" name="Int. J. Syst. Evol. Microbiol.">
        <title>Kitasatospora cathayae sp. nov., a novel endophytic actinomycete isolated from the leaves of Cathaya argyrophylla.</title>
        <authorList>
            <person name="Zheng Y."/>
            <person name="Mo P."/>
            <person name="Li J."/>
            <person name="Zhou Z."/>
            <person name="Huang K."/>
            <person name="Luo Y."/>
            <person name="Xie P."/>
            <person name="Wang Y."/>
        </authorList>
    </citation>
    <scope>NUCLEOTIDE SEQUENCE</scope>
    <source>
        <strain evidence="2">HUAS 3-15</strain>
    </source>
</reference>
<keyword evidence="3" id="KW-0614">Plasmid</keyword>
<feature type="domain" description="Leucine rich repeat variant" evidence="1">
    <location>
        <begin position="193"/>
        <end position="249"/>
    </location>
</feature>
<evidence type="ECO:0000259" key="1">
    <source>
        <dbReference type="Pfam" id="PF25591"/>
    </source>
</evidence>
<evidence type="ECO:0000313" key="4">
    <source>
        <dbReference type="Proteomes" id="UP001212821"/>
    </source>
</evidence>
<evidence type="ECO:0000313" key="3">
    <source>
        <dbReference type="EMBL" id="WBP92053.1"/>
    </source>
</evidence>
<dbReference type="EMBL" id="CP115450">
    <property type="protein sequence ID" value="WBP91363.1"/>
    <property type="molecule type" value="Genomic_DNA"/>
</dbReference>
<reference evidence="4" key="2">
    <citation type="submission" date="2022-12" db="EMBL/GenBank/DDBJ databases">
        <authorList>
            <person name="Mo P."/>
        </authorList>
    </citation>
    <scope>NUCLEOTIDE SEQUENCE [LARGE SCALE GENOMIC DNA]</scope>
    <source>
        <strain evidence="4">HUAS 3-15</strain>
    </source>
</reference>
<dbReference type="InterPro" id="IPR016024">
    <property type="entry name" value="ARM-type_fold"/>
</dbReference>
<dbReference type="EMBL" id="CP115451">
    <property type="protein sequence ID" value="WBP92053.1"/>
    <property type="molecule type" value="Genomic_DNA"/>
</dbReference>
<keyword evidence="4" id="KW-1185">Reference proteome</keyword>
<dbReference type="Proteomes" id="UP001212821">
    <property type="component" value="Chromosome"/>
</dbReference>
<sequence length="250" mass="27629">MEEQRPCNTVFTPGCERMLQAPAWYHADEWIVDYGRRTGPRLREDLPERLLRTLAASPASDVRVAVLAHPGTPSDLVDQMLDDPVSDVRRSAVGRTSDIAALRSAARDEWQIRAAVASNPSTPADLLEELARDPDQQVRVFVILNPAVPPKLVNAAALSRQDHVRWWALYRTTNRKLMRAAAMSASTENRSWLAGNPNLPLDVLTALAEDPSRGVRRKVAANPACPPELRQRLEAALDPGHAAFAADRQD</sequence>
<dbReference type="Pfam" id="PF25591">
    <property type="entry name" value="LRV_2"/>
    <property type="match status" value="1"/>
</dbReference>
<dbReference type="RefSeq" id="WP_270150649.1">
    <property type="nucleotide sequence ID" value="NZ_CP115450.1"/>
</dbReference>
<proteinExistence type="predicted"/>
<dbReference type="Proteomes" id="UP001212821">
    <property type="component" value="Plasmid punmamed2"/>
</dbReference>
<dbReference type="InterPro" id="IPR057893">
    <property type="entry name" value="LRV_2"/>
</dbReference>
<dbReference type="Pfam" id="PF01816">
    <property type="entry name" value="LRV"/>
    <property type="match status" value="1"/>
</dbReference>
<reference evidence="3 4" key="1">
    <citation type="submission" date="2022-12" db="EMBL/GenBank/DDBJ databases">
        <title>HUAS 3-15.</title>
        <authorList>
            <person name="Mo P."/>
        </authorList>
    </citation>
    <scope>NUCLEOTIDE SEQUENCE [LARGE SCALE GENOMIC DNA]</scope>
    <source>
        <strain evidence="3 4">HUAS 3-15</strain>
        <plasmid evidence="3 4">punmamed2</plasmid>
    </source>
</reference>
<gene>
    <name evidence="2" type="ORF">O1G21_39465</name>
    <name evidence="3" type="ORF">O1G21_40420</name>
</gene>
<dbReference type="Gene3D" id="1.25.10.10">
    <property type="entry name" value="Leucine-rich Repeat Variant"/>
    <property type="match status" value="1"/>
</dbReference>
<dbReference type="SUPFAM" id="SSF48371">
    <property type="entry name" value="ARM repeat"/>
    <property type="match status" value="1"/>
</dbReference>
<evidence type="ECO:0000313" key="2">
    <source>
        <dbReference type="EMBL" id="WBP91363.1"/>
    </source>
</evidence>
<dbReference type="InterPro" id="IPR011989">
    <property type="entry name" value="ARM-like"/>
</dbReference>
<protein>
    <recommendedName>
        <fullName evidence="1">Leucine rich repeat variant domain-containing protein</fullName>
    </recommendedName>
</protein>
<accession>A0ABY7QH01</accession>
<name>A0ABY7QH01_9ACTN</name>
<organism evidence="3 4">
    <name type="scientific">Kitasatospora cathayae</name>
    <dbReference type="NCBI Taxonomy" id="3004092"/>
    <lineage>
        <taxon>Bacteria</taxon>
        <taxon>Bacillati</taxon>
        <taxon>Actinomycetota</taxon>
        <taxon>Actinomycetes</taxon>
        <taxon>Kitasatosporales</taxon>
        <taxon>Streptomycetaceae</taxon>
        <taxon>Kitasatospora</taxon>
    </lineage>
</organism>